<dbReference type="SUPFAM" id="SSF50249">
    <property type="entry name" value="Nucleic acid-binding proteins"/>
    <property type="match status" value="1"/>
</dbReference>
<dbReference type="AlphaFoldDB" id="A0A0F9AFI0"/>
<accession>A0A0F9AFI0</accession>
<dbReference type="GO" id="GO:0003911">
    <property type="term" value="F:DNA ligase (NAD+) activity"/>
    <property type="evidence" value="ECO:0007669"/>
    <property type="project" value="InterPro"/>
</dbReference>
<organism evidence="2">
    <name type="scientific">marine sediment metagenome</name>
    <dbReference type="NCBI Taxonomy" id="412755"/>
    <lineage>
        <taxon>unclassified sequences</taxon>
        <taxon>metagenomes</taxon>
        <taxon>ecological metagenomes</taxon>
    </lineage>
</organism>
<dbReference type="Gene3D" id="2.40.50.140">
    <property type="entry name" value="Nucleic acid-binding proteins"/>
    <property type="match status" value="1"/>
</dbReference>
<comment type="caution">
    <text evidence="2">The sequence shown here is derived from an EMBL/GenBank/DDBJ whole genome shotgun (WGS) entry which is preliminary data.</text>
</comment>
<evidence type="ECO:0000313" key="2">
    <source>
        <dbReference type="EMBL" id="KKK97035.1"/>
    </source>
</evidence>
<dbReference type="InterPro" id="IPR004150">
    <property type="entry name" value="NAD_DNA_ligase_OB"/>
</dbReference>
<protein>
    <recommendedName>
        <fullName evidence="1">NAD-dependent DNA ligase OB-fold domain-containing protein</fullName>
    </recommendedName>
</protein>
<dbReference type="GO" id="GO:0006260">
    <property type="term" value="P:DNA replication"/>
    <property type="evidence" value="ECO:0007669"/>
    <property type="project" value="InterPro"/>
</dbReference>
<name>A0A0F9AFI0_9ZZZZ</name>
<dbReference type="EMBL" id="LAZR01046225">
    <property type="protein sequence ID" value="KKK97035.1"/>
    <property type="molecule type" value="Genomic_DNA"/>
</dbReference>
<dbReference type="GO" id="GO:0016787">
    <property type="term" value="F:hydrolase activity"/>
    <property type="evidence" value="ECO:0007669"/>
    <property type="project" value="InterPro"/>
</dbReference>
<gene>
    <name evidence="2" type="ORF">LCGC14_2656780</name>
</gene>
<sequence>SIGHTGAIIPTAKLKPVHLMGVTVTSALLNNFEEIERLGVAVGDEVRVIRAGDVIPKIIGVAQHSMPPDFDPNGWVDCRIRCVGPRIQYWLNGHKTIDYLEEDTQIPRKGSIGLQFHSWSAHAFEVQFKDIRIKELK</sequence>
<dbReference type="InterPro" id="IPR012340">
    <property type="entry name" value="NA-bd_OB-fold"/>
</dbReference>
<reference evidence="2" key="1">
    <citation type="journal article" date="2015" name="Nature">
        <title>Complex archaea that bridge the gap between prokaryotes and eukaryotes.</title>
        <authorList>
            <person name="Spang A."/>
            <person name="Saw J.H."/>
            <person name="Jorgensen S.L."/>
            <person name="Zaremba-Niedzwiedzka K."/>
            <person name="Martijn J."/>
            <person name="Lind A.E."/>
            <person name="van Eijk R."/>
            <person name="Schleper C."/>
            <person name="Guy L."/>
            <person name="Ettema T.J."/>
        </authorList>
    </citation>
    <scope>NUCLEOTIDE SEQUENCE</scope>
</reference>
<proteinExistence type="predicted"/>
<evidence type="ECO:0000259" key="1">
    <source>
        <dbReference type="Pfam" id="PF03120"/>
    </source>
</evidence>
<feature type="domain" description="NAD-dependent DNA ligase OB-fold" evidence="1">
    <location>
        <begin position="2"/>
        <end position="65"/>
    </location>
</feature>
<feature type="non-terminal residue" evidence="2">
    <location>
        <position position="1"/>
    </location>
</feature>
<dbReference type="Pfam" id="PF03120">
    <property type="entry name" value="OB_DNA_ligase"/>
    <property type="match status" value="1"/>
</dbReference>
<dbReference type="GO" id="GO:0006281">
    <property type="term" value="P:DNA repair"/>
    <property type="evidence" value="ECO:0007669"/>
    <property type="project" value="InterPro"/>
</dbReference>